<evidence type="ECO:0000256" key="3">
    <source>
        <dbReference type="ARBA" id="ARBA00022703"/>
    </source>
</evidence>
<evidence type="ECO:0000313" key="11">
    <source>
        <dbReference type="Proteomes" id="UP001353858"/>
    </source>
</evidence>
<dbReference type="InterPro" id="IPR016129">
    <property type="entry name" value="Caspase_his_AS"/>
</dbReference>
<dbReference type="InterPro" id="IPR002398">
    <property type="entry name" value="Pept_C14"/>
</dbReference>
<dbReference type="PROSITE" id="PS50208">
    <property type="entry name" value="CASPASE_P20"/>
    <property type="match status" value="1"/>
</dbReference>
<dbReference type="InterPro" id="IPR033139">
    <property type="entry name" value="Caspase_cys_AS"/>
</dbReference>
<dbReference type="GO" id="GO:0045476">
    <property type="term" value="P:nurse cell apoptotic process"/>
    <property type="evidence" value="ECO:0007669"/>
    <property type="project" value="UniProtKB-ARBA"/>
</dbReference>
<dbReference type="GO" id="GO:1990525">
    <property type="term" value="F:BIR domain binding"/>
    <property type="evidence" value="ECO:0007669"/>
    <property type="project" value="UniProtKB-ARBA"/>
</dbReference>
<dbReference type="PRINTS" id="PR00376">
    <property type="entry name" value="IL1BCENZYME"/>
</dbReference>
<dbReference type="PROSITE" id="PS50207">
    <property type="entry name" value="CASPASE_P10"/>
    <property type="match status" value="1"/>
</dbReference>
<dbReference type="CDD" id="cd00032">
    <property type="entry name" value="CASc"/>
    <property type="match status" value="1"/>
</dbReference>
<gene>
    <name evidence="10" type="ORF">RN001_014527</name>
</gene>
<feature type="domain" description="Caspase family p10" evidence="8">
    <location>
        <begin position="181"/>
        <end position="271"/>
    </location>
</feature>
<reference evidence="11" key="1">
    <citation type="submission" date="2023-01" db="EMBL/GenBank/DDBJ databases">
        <title>Key to firefly adult light organ development and bioluminescence: homeobox transcription factors regulate luciferase expression and transportation to peroxisome.</title>
        <authorList>
            <person name="Fu X."/>
        </authorList>
    </citation>
    <scope>NUCLEOTIDE SEQUENCE [LARGE SCALE GENOMIC DNA]</scope>
</reference>
<dbReference type="InterPro" id="IPR002138">
    <property type="entry name" value="Pept_C14_p10"/>
</dbReference>
<evidence type="ECO:0000256" key="5">
    <source>
        <dbReference type="ARBA" id="ARBA00022807"/>
    </source>
</evidence>
<keyword evidence="3" id="KW-0053">Apoptosis</keyword>
<dbReference type="PANTHER" id="PTHR10454">
    <property type="entry name" value="CASPASE"/>
    <property type="match status" value="1"/>
</dbReference>
<dbReference type="AlphaFoldDB" id="A0AAN7P0Q4"/>
<evidence type="ECO:0000259" key="8">
    <source>
        <dbReference type="PROSITE" id="PS50207"/>
    </source>
</evidence>
<dbReference type="GO" id="GO:0043525">
    <property type="term" value="P:positive regulation of neuron apoptotic process"/>
    <property type="evidence" value="ECO:0007669"/>
    <property type="project" value="TreeGrafter"/>
</dbReference>
<dbReference type="InterPro" id="IPR015917">
    <property type="entry name" value="Pept_C14A"/>
</dbReference>
<keyword evidence="5" id="KW-0788">Thiol protease</keyword>
<dbReference type="SMART" id="SM00115">
    <property type="entry name" value="CASc"/>
    <property type="match status" value="1"/>
</dbReference>
<dbReference type="Gene3D" id="3.40.50.1460">
    <property type="match status" value="1"/>
</dbReference>
<dbReference type="InterPro" id="IPR001309">
    <property type="entry name" value="Pept_C14_p20"/>
</dbReference>
<comment type="similarity">
    <text evidence="1 7">Belongs to the peptidase C14A family.</text>
</comment>
<dbReference type="PANTHER" id="PTHR10454:SF232">
    <property type="entry name" value="AT03047P-RELATED"/>
    <property type="match status" value="1"/>
</dbReference>
<keyword evidence="11" id="KW-1185">Reference proteome</keyword>
<evidence type="ECO:0000256" key="6">
    <source>
        <dbReference type="ARBA" id="ARBA00023145"/>
    </source>
</evidence>
<keyword evidence="2" id="KW-0645">Protease</keyword>
<keyword evidence="4" id="KW-0378">Hydrolase</keyword>
<dbReference type="Proteomes" id="UP001353858">
    <property type="component" value="Unassembled WGS sequence"/>
</dbReference>
<dbReference type="Pfam" id="PF00656">
    <property type="entry name" value="Peptidase_C14"/>
    <property type="match status" value="1"/>
</dbReference>
<evidence type="ECO:0000256" key="2">
    <source>
        <dbReference type="ARBA" id="ARBA00022670"/>
    </source>
</evidence>
<evidence type="ECO:0008006" key="12">
    <source>
        <dbReference type="Google" id="ProtNLM"/>
    </source>
</evidence>
<dbReference type="GO" id="GO:0006508">
    <property type="term" value="P:proteolysis"/>
    <property type="evidence" value="ECO:0007669"/>
    <property type="project" value="UniProtKB-KW"/>
</dbReference>
<keyword evidence="6" id="KW-0865">Zymogen</keyword>
<comment type="caution">
    <text evidence="10">The sequence shown here is derived from an EMBL/GenBank/DDBJ whole genome shotgun (WGS) entry which is preliminary data.</text>
</comment>
<organism evidence="10 11">
    <name type="scientific">Aquatica leii</name>
    <dbReference type="NCBI Taxonomy" id="1421715"/>
    <lineage>
        <taxon>Eukaryota</taxon>
        <taxon>Metazoa</taxon>
        <taxon>Ecdysozoa</taxon>
        <taxon>Arthropoda</taxon>
        <taxon>Hexapoda</taxon>
        <taxon>Insecta</taxon>
        <taxon>Pterygota</taxon>
        <taxon>Neoptera</taxon>
        <taxon>Endopterygota</taxon>
        <taxon>Coleoptera</taxon>
        <taxon>Polyphaga</taxon>
        <taxon>Elateriformia</taxon>
        <taxon>Elateroidea</taxon>
        <taxon>Lampyridae</taxon>
        <taxon>Luciolinae</taxon>
        <taxon>Aquatica</taxon>
    </lineage>
</organism>
<protein>
    <recommendedName>
        <fullName evidence="12">Caspase-3</fullName>
    </recommendedName>
</protein>
<dbReference type="EMBL" id="JARPUR010000007">
    <property type="protein sequence ID" value="KAK4872498.1"/>
    <property type="molecule type" value="Genomic_DNA"/>
</dbReference>
<name>A0AAN7P0Q4_9COLE</name>
<evidence type="ECO:0000256" key="1">
    <source>
        <dbReference type="ARBA" id="ARBA00010134"/>
    </source>
</evidence>
<dbReference type="GO" id="GO:0005737">
    <property type="term" value="C:cytoplasm"/>
    <property type="evidence" value="ECO:0007669"/>
    <property type="project" value="TreeGrafter"/>
</dbReference>
<evidence type="ECO:0000256" key="7">
    <source>
        <dbReference type="RuleBase" id="RU003971"/>
    </source>
</evidence>
<evidence type="ECO:0000313" key="10">
    <source>
        <dbReference type="EMBL" id="KAK4872498.1"/>
    </source>
</evidence>
<dbReference type="GO" id="GO:0016322">
    <property type="term" value="P:neuron remodeling"/>
    <property type="evidence" value="ECO:0007669"/>
    <property type="project" value="UniProtKB-ARBA"/>
</dbReference>
<proteinExistence type="inferred from homology"/>
<dbReference type="InterPro" id="IPR011600">
    <property type="entry name" value="Pept_C14_caspase"/>
</dbReference>
<dbReference type="SUPFAM" id="SSF52129">
    <property type="entry name" value="Caspase-like"/>
    <property type="match status" value="1"/>
</dbReference>
<dbReference type="PROSITE" id="PS01122">
    <property type="entry name" value="CASPASE_CYS"/>
    <property type="match status" value="1"/>
</dbReference>
<evidence type="ECO:0000259" key="9">
    <source>
        <dbReference type="PROSITE" id="PS50208"/>
    </source>
</evidence>
<dbReference type="InterPro" id="IPR029030">
    <property type="entry name" value="Caspase-like_dom_sf"/>
</dbReference>
<evidence type="ECO:0000256" key="4">
    <source>
        <dbReference type="ARBA" id="ARBA00022801"/>
    </source>
</evidence>
<dbReference type="GO" id="GO:0045751">
    <property type="term" value="P:negative regulation of Toll signaling pathway"/>
    <property type="evidence" value="ECO:0007669"/>
    <property type="project" value="UniProtKB-ARBA"/>
</dbReference>
<sequence>MTETDFSFFFKSKKKKEVKGSASELTEIDEDSDYYNMNHCRRGTAIIFNHTKFDTDLKDRKGSMKDAYDLEDALKNLKFDVTTYHDLKYGAIYDVITNLSKANHFDADCLLVAVLTHGNTGKIYARDHQYPPDMLWRSFTGDKCPTLAGKPKLFFIQACRGDEVDEGTRVRNVVQMDSKQSTYTIPVMADILIMFSCFDGYLSWRSQQTGSRFIQCLCSELKLRAKKNDLLAILTFLNRKMAIGYKKKDQDQTKQIGTIVSTLTRLLDFYRHENKKS</sequence>
<dbReference type="PROSITE" id="PS01121">
    <property type="entry name" value="CASPASE_HIS"/>
    <property type="match status" value="1"/>
</dbReference>
<dbReference type="GO" id="GO:0004197">
    <property type="term" value="F:cysteine-type endopeptidase activity"/>
    <property type="evidence" value="ECO:0007669"/>
    <property type="project" value="InterPro"/>
</dbReference>
<accession>A0AAN7P0Q4</accession>
<dbReference type="FunFam" id="3.40.50.1460:FF:000001">
    <property type="entry name" value="Caspase-3 preproprotein"/>
    <property type="match status" value="1"/>
</dbReference>
<feature type="domain" description="Caspase family p20" evidence="9">
    <location>
        <begin position="41"/>
        <end position="163"/>
    </location>
</feature>